<feature type="chain" id="PRO_5036485863" evidence="1">
    <location>
        <begin position="30"/>
        <end position="105"/>
    </location>
</feature>
<protein>
    <submittedName>
        <fullName evidence="2">Uncharacterized protein</fullName>
    </submittedName>
</protein>
<dbReference type="EMBL" id="BMAO01006752">
    <property type="protein sequence ID" value="GFR11292.1"/>
    <property type="molecule type" value="Genomic_DNA"/>
</dbReference>
<evidence type="ECO:0000313" key="3">
    <source>
        <dbReference type="Proteomes" id="UP000887116"/>
    </source>
</evidence>
<keyword evidence="1" id="KW-0732">Signal</keyword>
<comment type="caution">
    <text evidence="2">The sequence shown here is derived from an EMBL/GenBank/DDBJ whole genome shotgun (WGS) entry which is preliminary data.</text>
</comment>
<evidence type="ECO:0000256" key="1">
    <source>
        <dbReference type="SAM" id="SignalP"/>
    </source>
</evidence>
<reference evidence="2" key="1">
    <citation type="submission" date="2020-07" db="EMBL/GenBank/DDBJ databases">
        <title>Multicomponent nature underlies the extraordinary mechanical properties of spider dragline silk.</title>
        <authorList>
            <person name="Kono N."/>
            <person name="Nakamura H."/>
            <person name="Mori M."/>
            <person name="Yoshida Y."/>
            <person name="Ohtoshi R."/>
            <person name="Malay A.D."/>
            <person name="Moran D.A.P."/>
            <person name="Tomita M."/>
            <person name="Numata K."/>
            <person name="Arakawa K."/>
        </authorList>
    </citation>
    <scope>NUCLEOTIDE SEQUENCE</scope>
</reference>
<sequence length="105" mass="11695">MCSISERLPRQRFTFVAVLLFELISKTVSANGEKLLQFADILPADSKSYDKMKPPKKDGHATTVHFHVTVMGLDSINEESMVSEVLTSPIHLTILFAVNHSPAIR</sequence>
<dbReference type="GO" id="GO:0016020">
    <property type="term" value="C:membrane"/>
    <property type="evidence" value="ECO:0007669"/>
    <property type="project" value="InterPro"/>
</dbReference>
<dbReference type="InterPro" id="IPR036734">
    <property type="entry name" value="Neur_chan_lig-bd_sf"/>
</dbReference>
<evidence type="ECO:0000313" key="2">
    <source>
        <dbReference type="EMBL" id="GFR11292.1"/>
    </source>
</evidence>
<dbReference type="SUPFAM" id="SSF63712">
    <property type="entry name" value="Nicotinic receptor ligand binding domain-like"/>
    <property type="match status" value="1"/>
</dbReference>
<dbReference type="AlphaFoldDB" id="A0A8X6LK56"/>
<proteinExistence type="predicted"/>
<feature type="signal peptide" evidence="1">
    <location>
        <begin position="1"/>
        <end position="29"/>
    </location>
</feature>
<name>A0A8X6LK56_TRICU</name>
<dbReference type="Proteomes" id="UP000887116">
    <property type="component" value="Unassembled WGS sequence"/>
</dbReference>
<dbReference type="OrthoDB" id="407674at2759"/>
<keyword evidence="3" id="KW-1185">Reference proteome</keyword>
<gene>
    <name evidence="2" type="ORF">TNCT_7631</name>
</gene>
<dbReference type="GO" id="GO:0005230">
    <property type="term" value="F:extracellular ligand-gated monoatomic ion channel activity"/>
    <property type="evidence" value="ECO:0007669"/>
    <property type="project" value="InterPro"/>
</dbReference>
<accession>A0A8X6LK56</accession>
<organism evidence="2 3">
    <name type="scientific">Trichonephila clavata</name>
    <name type="common">Joro spider</name>
    <name type="synonym">Nephila clavata</name>
    <dbReference type="NCBI Taxonomy" id="2740835"/>
    <lineage>
        <taxon>Eukaryota</taxon>
        <taxon>Metazoa</taxon>
        <taxon>Ecdysozoa</taxon>
        <taxon>Arthropoda</taxon>
        <taxon>Chelicerata</taxon>
        <taxon>Arachnida</taxon>
        <taxon>Araneae</taxon>
        <taxon>Araneomorphae</taxon>
        <taxon>Entelegynae</taxon>
        <taxon>Araneoidea</taxon>
        <taxon>Nephilidae</taxon>
        <taxon>Trichonephila</taxon>
    </lineage>
</organism>